<keyword evidence="11" id="KW-1185">Reference proteome</keyword>
<comment type="subcellular location">
    <subcellularLocation>
        <location evidence="8">Cytoplasm</location>
    </subcellularLocation>
</comment>
<evidence type="ECO:0000313" key="10">
    <source>
        <dbReference type="EMBL" id="GGD08999.1"/>
    </source>
</evidence>
<dbReference type="HAMAP" id="MF_00423">
    <property type="entry name" value="SelA"/>
    <property type="match status" value="1"/>
</dbReference>
<evidence type="ECO:0000256" key="4">
    <source>
        <dbReference type="ARBA" id="ARBA00022898"/>
    </source>
</evidence>
<evidence type="ECO:0000259" key="9">
    <source>
        <dbReference type="Pfam" id="PF12390"/>
    </source>
</evidence>
<dbReference type="Pfam" id="PF03841">
    <property type="entry name" value="SelA"/>
    <property type="match status" value="1"/>
</dbReference>
<organism evidence="10 11">
    <name type="scientific">Halopseudomonas salina</name>
    <dbReference type="NCBI Taxonomy" id="1323744"/>
    <lineage>
        <taxon>Bacteria</taxon>
        <taxon>Pseudomonadati</taxon>
        <taxon>Pseudomonadota</taxon>
        <taxon>Gammaproteobacteria</taxon>
        <taxon>Pseudomonadales</taxon>
        <taxon>Pseudomonadaceae</taxon>
        <taxon>Halopseudomonas</taxon>
    </lineage>
</organism>
<dbReference type="InterPro" id="IPR025862">
    <property type="entry name" value="SelA_trans_N_dom"/>
</dbReference>
<comment type="catalytic activity">
    <reaction evidence="8">
        <text>L-seryl-tRNA(Sec) + selenophosphate + H(+) = L-selenocysteinyl-tRNA(Sec) + phosphate</text>
        <dbReference type="Rhea" id="RHEA:22728"/>
        <dbReference type="Rhea" id="RHEA-COMP:9742"/>
        <dbReference type="Rhea" id="RHEA-COMP:9743"/>
        <dbReference type="ChEBI" id="CHEBI:15378"/>
        <dbReference type="ChEBI" id="CHEBI:16144"/>
        <dbReference type="ChEBI" id="CHEBI:43474"/>
        <dbReference type="ChEBI" id="CHEBI:78533"/>
        <dbReference type="ChEBI" id="CHEBI:78573"/>
        <dbReference type="EC" id="2.9.1.1"/>
    </reaction>
</comment>
<dbReference type="PANTHER" id="PTHR32328">
    <property type="entry name" value="L-SERYL-TRNA(SEC) SELENIUM TRANSFERASE"/>
    <property type="match status" value="1"/>
</dbReference>
<feature type="modified residue" description="N6-(pyridoxal phosphate)lysine" evidence="8">
    <location>
        <position position="313"/>
    </location>
</feature>
<keyword evidence="3 8" id="KW-0808">Transferase</keyword>
<dbReference type="Gene3D" id="3.40.640.10">
    <property type="entry name" value="Type I PLP-dependent aspartate aminotransferase-like (Major domain)"/>
    <property type="match status" value="1"/>
</dbReference>
<dbReference type="Pfam" id="PF12390">
    <property type="entry name" value="Se-cys_synth_N"/>
    <property type="match status" value="1"/>
</dbReference>
<comment type="similarity">
    <text evidence="7 8">Belongs to the SelA family.</text>
</comment>
<evidence type="ECO:0000256" key="8">
    <source>
        <dbReference type="HAMAP-Rule" id="MF_00423"/>
    </source>
</evidence>
<dbReference type="GO" id="GO:0016740">
    <property type="term" value="F:transferase activity"/>
    <property type="evidence" value="ECO:0007669"/>
    <property type="project" value="UniProtKB-KW"/>
</dbReference>
<sequence length="488" mass="53541">MADDPAGVISRGSLSIDHEAYLTVSITKLDTRRTLPAMDQILGWPLIRVLAEQHGQTLVKCLVNQQLDLLRKAQQPCEPVQFAANVEQHIHGYLSPSLRKVFNLTGTVLHTNLGRAPLPEEAIQAMCDVSRGASNLEFDLGKGKRGDRDSHVEQWLCRLTGAEAATVVNNNAAAVLLTLNTLAKGKEVLVSRGELVEIGGAFRVPDIMRRAQAKLHEVGTTNRTHRRDYDEAISQRTGLLMTIHTSNYVIQGFTASVAEHELAESAHAHGLPYAVDLGSGSLIDMRQWGLPYEPTPMDSLRDGADLVTFSGDKLLGGPQAGIIVGKRELIEKLKKNPLKRALRCDKVTLAALEAVLRLYASPETLSQRLPALRWLSRPHLDITAQVERLLPAMRQWAGDRATVSSVAVMGQIGSGSLPIERLPSEAIAFTPAGPARSANRQLRELQRALLNMPVPVVGRIHDSRLLLDLRCLDEEQQLIDQLARDKST</sequence>
<name>A0ABQ1Q007_9GAMM</name>
<comment type="cofactor">
    <cofactor evidence="1 8">
        <name>pyridoxal 5'-phosphate</name>
        <dbReference type="ChEBI" id="CHEBI:597326"/>
    </cofactor>
</comment>
<keyword evidence="5 8" id="KW-0648">Protein biosynthesis</keyword>
<gene>
    <name evidence="8 10" type="primary">selA</name>
    <name evidence="10" type="ORF">GCM10007418_30100</name>
</gene>
<reference evidence="11" key="1">
    <citation type="journal article" date="2019" name="Int. J. Syst. Evol. Microbiol.">
        <title>The Global Catalogue of Microorganisms (GCM) 10K type strain sequencing project: providing services to taxonomists for standard genome sequencing and annotation.</title>
        <authorList>
            <consortium name="The Broad Institute Genomics Platform"/>
            <consortium name="The Broad Institute Genome Sequencing Center for Infectious Disease"/>
            <person name="Wu L."/>
            <person name="Ma J."/>
        </authorList>
    </citation>
    <scope>NUCLEOTIDE SEQUENCE [LARGE SCALE GENOMIC DNA]</scope>
    <source>
        <strain evidence="11">CGMCC 1.12482</strain>
    </source>
</reference>
<dbReference type="InterPro" id="IPR018319">
    <property type="entry name" value="SelA-like"/>
</dbReference>
<comment type="function">
    <text evidence="8">Converts seryl-tRNA(Sec) to selenocysteinyl-tRNA(Sec) required for selenoprotein biosynthesis.</text>
</comment>
<evidence type="ECO:0000256" key="2">
    <source>
        <dbReference type="ARBA" id="ARBA00022490"/>
    </source>
</evidence>
<accession>A0ABQ1Q007</accession>
<proteinExistence type="inferred from homology"/>
<evidence type="ECO:0000256" key="6">
    <source>
        <dbReference type="ARBA" id="ARBA00023266"/>
    </source>
</evidence>
<evidence type="ECO:0000256" key="3">
    <source>
        <dbReference type="ARBA" id="ARBA00022679"/>
    </source>
</evidence>
<dbReference type="InterPro" id="IPR015421">
    <property type="entry name" value="PyrdxlP-dep_Trfase_major"/>
</dbReference>
<comment type="caution">
    <text evidence="10">The sequence shown here is derived from an EMBL/GenBank/DDBJ whole genome shotgun (WGS) entry which is preliminary data.</text>
</comment>
<dbReference type="Gene3D" id="3.90.1150.180">
    <property type="match status" value="1"/>
</dbReference>
<dbReference type="Proteomes" id="UP000638188">
    <property type="component" value="Unassembled WGS sequence"/>
</dbReference>
<keyword evidence="4 8" id="KW-0663">Pyridoxal phosphate</keyword>
<keyword evidence="6 8" id="KW-0711">Selenium</keyword>
<dbReference type="PANTHER" id="PTHR32328:SF0">
    <property type="entry name" value="L-SERYL-TRNA(SEC) SELENIUM TRANSFERASE"/>
    <property type="match status" value="1"/>
</dbReference>
<dbReference type="EC" id="2.9.1.1" evidence="8"/>
<dbReference type="EMBL" id="BMFF01000007">
    <property type="protein sequence ID" value="GGD08999.1"/>
    <property type="molecule type" value="Genomic_DNA"/>
</dbReference>
<comment type="pathway">
    <text evidence="8">Aminoacyl-tRNA biosynthesis; selenocysteinyl-tRNA(Sec) biosynthesis; selenocysteinyl-tRNA(Sec) from L-seryl-tRNA(Sec) (bacterial route): step 1/1.</text>
</comment>
<evidence type="ECO:0000313" key="11">
    <source>
        <dbReference type="Proteomes" id="UP000638188"/>
    </source>
</evidence>
<dbReference type="SUPFAM" id="SSF53383">
    <property type="entry name" value="PLP-dependent transferases"/>
    <property type="match status" value="1"/>
</dbReference>
<protein>
    <recommendedName>
        <fullName evidence="8">L-seryl-tRNA(Sec) selenium transferase</fullName>
        <ecNumber evidence="8">2.9.1.1</ecNumber>
    </recommendedName>
    <alternativeName>
        <fullName evidence="8">Selenocysteine synthase</fullName>
        <shortName evidence="8">Sec synthase</shortName>
    </alternativeName>
    <alternativeName>
        <fullName evidence="8">Selenocysteinyl-tRNA(Sec) synthase</fullName>
    </alternativeName>
</protein>
<feature type="domain" description="L-seryl-tRNA selenium transferase N-terminal" evidence="9">
    <location>
        <begin position="32"/>
        <end position="71"/>
    </location>
</feature>
<dbReference type="InterPro" id="IPR004534">
    <property type="entry name" value="SelA_trans"/>
</dbReference>
<keyword evidence="2 8" id="KW-0963">Cytoplasm</keyword>
<evidence type="ECO:0000256" key="7">
    <source>
        <dbReference type="ARBA" id="ARBA00044507"/>
    </source>
</evidence>
<evidence type="ECO:0000256" key="1">
    <source>
        <dbReference type="ARBA" id="ARBA00001933"/>
    </source>
</evidence>
<dbReference type="InterPro" id="IPR015424">
    <property type="entry name" value="PyrdxlP-dep_Trfase"/>
</dbReference>
<evidence type="ECO:0000256" key="5">
    <source>
        <dbReference type="ARBA" id="ARBA00022917"/>
    </source>
</evidence>
<dbReference type="NCBIfam" id="TIGR00474">
    <property type="entry name" value="selA"/>
    <property type="match status" value="1"/>
</dbReference>